<evidence type="ECO:0000313" key="2">
    <source>
        <dbReference type="EMBL" id="GAU17976.1"/>
    </source>
</evidence>
<feature type="compositionally biased region" description="Polar residues" evidence="1">
    <location>
        <begin position="46"/>
        <end position="63"/>
    </location>
</feature>
<keyword evidence="3" id="KW-1185">Reference proteome</keyword>
<proteinExistence type="predicted"/>
<evidence type="ECO:0000256" key="1">
    <source>
        <dbReference type="SAM" id="MobiDB-lite"/>
    </source>
</evidence>
<protein>
    <submittedName>
        <fullName evidence="2">Uncharacterized protein</fullName>
    </submittedName>
</protein>
<evidence type="ECO:0000313" key="3">
    <source>
        <dbReference type="Proteomes" id="UP000242715"/>
    </source>
</evidence>
<reference evidence="3" key="1">
    <citation type="journal article" date="2017" name="Front. Plant Sci.">
        <title>Climate Clever Clovers: New Paradigm to Reduce the Environmental Footprint of Ruminants by Breeding Low Methanogenic Forages Utilizing Haplotype Variation.</title>
        <authorList>
            <person name="Kaur P."/>
            <person name="Appels R."/>
            <person name="Bayer P.E."/>
            <person name="Keeble-Gagnere G."/>
            <person name="Wang J."/>
            <person name="Hirakawa H."/>
            <person name="Shirasawa K."/>
            <person name="Vercoe P."/>
            <person name="Stefanova K."/>
            <person name="Durmic Z."/>
            <person name="Nichols P."/>
            <person name="Revell C."/>
            <person name="Isobe S.N."/>
            <person name="Edwards D."/>
            <person name="Erskine W."/>
        </authorList>
    </citation>
    <scope>NUCLEOTIDE SEQUENCE [LARGE SCALE GENOMIC DNA]</scope>
    <source>
        <strain evidence="3">cv. Daliak</strain>
    </source>
</reference>
<sequence>MNQPGPSATTTKHAPTATSKGSVATGIKESATTGPSRHMKRRYDNTAPNVITPSATTIPSGQRKSVRIATNVVDPIGTQQSVNKP</sequence>
<dbReference type="Proteomes" id="UP000242715">
    <property type="component" value="Unassembled WGS sequence"/>
</dbReference>
<feature type="region of interest" description="Disordered" evidence="1">
    <location>
        <begin position="1"/>
        <end position="63"/>
    </location>
</feature>
<dbReference type="AlphaFoldDB" id="A0A2Z6LNX5"/>
<feature type="compositionally biased region" description="Polar residues" evidence="1">
    <location>
        <begin position="1"/>
        <end position="22"/>
    </location>
</feature>
<accession>A0A2Z6LNX5</accession>
<dbReference type="OrthoDB" id="10424205at2759"/>
<name>A0A2Z6LNX5_TRISU</name>
<dbReference type="EMBL" id="DF973178">
    <property type="protein sequence ID" value="GAU17976.1"/>
    <property type="molecule type" value="Genomic_DNA"/>
</dbReference>
<organism evidence="2 3">
    <name type="scientific">Trifolium subterraneum</name>
    <name type="common">Subterranean clover</name>
    <dbReference type="NCBI Taxonomy" id="3900"/>
    <lineage>
        <taxon>Eukaryota</taxon>
        <taxon>Viridiplantae</taxon>
        <taxon>Streptophyta</taxon>
        <taxon>Embryophyta</taxon>
        <taxon>Tracheophyta</taxon>
        <taxon>Spermatophyta</taxon>
        <taxon>Magnoliopsida</taxon>
        <taxon>eudicotyledons</taxon>
        <taxon>Gunneridae</taxon>
        <taxon>Pentapetalae</taxon>
        <taxon>rosids</taxon>
        <taxon>fabids</taxon>
        <taxon>Fabales</taxon>
        <taxon>Fabaceae</taxon>
        <taxon>Papilionoideae</taxon>
        <taxon>50 kb inversion clade</taxon>
        <taxon>NPAAA clade</taxon>
        <taxon>Hologalegina</taxon>
        <taxon>IRL clade</taxon>
        <taxon>Trifolieae</taxon>
        <taxon>Trifolium</taxon>
    </lineage>
</organism>
<gene>
    <name evidence="2" type="ORF">TSUD_50850</name>
</gene>